<dbReference type="Pfam" id="PF13561">
    <property type="entry name" value="adh_short_C2"/>
    <property type="match status" value="1"/>
</dbReference>
<dbReference type="PANTHER" id="PTHR42879">
    <property type="entry name" value="3-OXOACYL-(ACYL-CARRIER-PROTEIN) REDUCTASE"/>
    <property type="match status" value="1"/>
</dbReference>
<comment type="caution">
    <text evidence="2">The sequence shown here is derived from an EMBL/GenBank/DDBJ whole genome shotgun (WGS) entry which is preliminary data.</text>
</comment>
<dbReference type="PANTHER" id="PTHR42879:SF2">
    <property type="entry name" value="3-OXOACYL-[ACYL-CARRIER-PROTEIN] REDUCTASE FABG"/>
    <property type="match status" value="1"/>
</dbReference>
<dbReference type="AlphaFoldDB" id="A0A8J6TPB3"/>
<dbReference type="InterPro" id="IPR002347">
    <property type="entry name" value="SDR_fam"/>
</dbReference>
<comment type="similarity">
    <text evidence="1">Belongs to the short-chain dehydrogenases/reductases (SDR) family.</text>
</comment>
<dbReference type="InterPro" id="IPR036291">
    <property type="entry name" value="NAD(P)-bd_dom_sf"/>
</dbReference>
<sequence length="258" mass="27040">MINELFELTGRVALVTGGSSGIGRAIASALAAAGAAVVHAALEQEEDALQEAVTQVEQAGGKAAYVTCDVSRFDELPGVVENAASFFGPPDILVNAAGVNLREPWDKVSEKTWNKTIAINLTAPFFLGRLLIPAMQEKGWGKIINIASLQSTRAFPNSAPYGASKGGVMQLTRAMAEAWSGNMSGITCNAIAPGFFKTGLTASFFDDQKIINALAGQTIIGRNGELEDLNGLTIFLASRASDYITGQTIALDGGWTAK</sequence>
<proteinExistence type="inferred from homology"/>
<dbReference type="Proteomes" id="UP000605201">
    <property type="component" value="Unassembled WGS sequence"/>
</dbReference>
<dbReference type="Gene3D" id="3.40.50.720">
    <property type="entry name" value="NAD(P)-binding Rossmann-like Domain"/>
    <property type="match status" value="1"/>
</dbReference>
<dbReference type="PRINTS" id="PR00080">
    <property type="entry name" value="SDRFAMILY"/>
</dbReference>
<protein>
    <submittedName>
        <fullName evidence="2">SDR family oxidoreductase</fullName>
    </submittedName>
</protein>
<evidence type="ECO:0000313" key="3">
    <source>
        <dbReference type="Proteomes" id="UP000605201"/>
    </source>
</evidence>
<dbReference type="PRINTS" id="PR00081">
    <property type="entry name" value="GDHRDH"/>
</dbReference>
<dbReference type="GO" id="GO:0032787">
    <property type="term" value="P:monocarboxylic acid metabolic process"/>
    <property type="evidence" value="ECO:0007669"/>
    <property type="project" value="UniProtKB-ARBA"/>
</dbReference>
<name>A0A8J6TPB3_9BACT</name>
<dbReference type="SUPFAM" id="SSF51735">
    <property type="entry name" value="NAD(P)-binding Rossmann-fold domains"/>
    <property type="match status" value="1"/>
</dbReference>
<dbReference type="EMBL" id="JACNIG010000085">
    <property type="protein sequence ID" value="MBC8430808.1"/>
    <property type="molecule type" value="Genomic_DNA"/>
</dbReference>
<dbReference type="PROSITE" id="PS00061">
    <property type="entry name" value="ADH_SHORT"/>
    <property type="match status" value="1"/>
</dbReference>
<accession>A0A8J6TPB3</accession>
<reference evidence="2 3" key="1">
    <citation type="submission" date="2020-08" db="EMBL/GenBank/DDBJ databases">
        <title>Bridging the membrane lipid divide: bacteria of the FCB group superphylum have the potential to synthesize archaeal ether lipids.</title>
        <authorList>
            <person name="Villanueva L."/>
            <person name="Von Meijenfeldt F.A.B."/>
            <person name="Westbye A.B."/>
            <person name="Yadav S."/>
            <person name="Hopmans E.C."/>
            <person name="Dutilh B.E."/>
            <person name="Sinninghe Damste J.S."/>
        </authorList>
    </citation>
    <scope>NUCLEOTIDE SEQUENCE [LARGE SCALE GENOMIC DNA]</scope>
    <source>
        <strain evidence="2">NIOZ-UU17</strain>
    </source>
</reference>
<organism evidence="2 3">
    <name type="scientific">Candidatus Desulfatibia vada</name>
    <dbReference type="NCBI Taxonomy" id="2841696"/>
    <lineage>
        <taxon>Bacteria</taxon>
        <taxon>Pseudomonadati</taxon>
        <taxon>Thermodesulfobacteriota</taxon>
        <taxon>Desulfobacteria</taxon>
        <taxon>Desulfobacterales</taxon>
        <taxon>Desulfobacterales incertae sedis</taxon>
        <taxon>Candidatus Desulfatibia</taxon>
    </lineage>
</organism>
<evidence type="ECO:0000256" key="1">
    <source>
        <dbReference type="ARBA" id="ARBA00006484"/>
    </source>
</evidence>
<gene>
    <name evidence="2" type="ORF">H8D96_02705</name>
</gene>
<dbReference type="InterPro" id="IPR050259">
    <property type="entry name" value="SDR"/>
</dbReference>
<dbReference type="FunFam" id="3.40.50.720:FF:000084">
    <property type="entry name" value="Short-chain dehydrogenase reductase"/>
    <property type="match status" value="1"/>
</dbReference>
<dbReference type="InterPro" id="IPR020904">
    <property type="entry name" value="Sc_DH/Rdtase_CS"/>
</dbReference>
<evidence type="ECO:0000313" key="2">
    <source>
        <dbReference type="EMBL" id="MBC8430808.1"/>
    </source>
</evidence>